<dbReference type="AlphaFoldDB" id="A0A4Y2L0W4"/>
<dbReference type="Proteomes" id="UP000499080">
    <property type="component" value="Unassembled WGS sequence"/>
</dbReference>
<dbReference type="SUPFAM" id="SSF55486">
    <property type="entry name" value="Metalloproteases ('zincins'), catalytic domain"/>
    <property type="match status" value="1"/>
</dbReference>
<protein>
    <recommendedName>
        <fullName evidence="1">Oligopeptidase A N-terminal domain-containing protein</fullName>
    </recommendedName>
</protein>
<dbReference type="InterPro" id="IPR045666">
    <property type="entry name" value="OpdA_N"/>
</dbReference>
<dbReference type="EMBL" id="BGPR01005245">
    <property type="protein sequence ID" value="GBN08218.1"/>
    <property type="molecule type" value="Genomic_DNA"/>
</dbReference>
<dbReference type="Pfam" id="PF19310">
    <property type="entry name" value="TOP_N"/>
    <property type="match status" value="1"/>
</dbReference>
<comment type="caution">
    <text evidence="2">The sequence shown here is derived from an EMBL/GenBank/DDBJ whole genome shotgun (WGS) entry which is preliminary data.</text>
</comment>
<gene>
    <name evidence="2" type="ORF">AVEN_270855_1</name>
</gene>
<dbReference type="Gene3D" id="1.10.1370.40">
    <property type="match status" value="1"/>
</dbReference>
<name>A0A4Y2L0W4_ARAVE</name>
<accession>A0A4Y2L0W4</accession>
<keyword evidence="3" id="KW-1185">Reference proteome</keyword>
<feature type="domain" description="Oligopeptidase A N-terminal" evidence="1">
    <location>
        <begin position="69"/>
        <end position="160"/>
    </location>
</feature>
<evidence type="ECO:0000313" key="2">
    <source>
        <dbReference type="EMBL" id="GBN08218.1"/>
    </source>
</evidence>
<dbReference type="OrthoDB" id="534666at2759"/>
<evidence type="ECO:0000259" key="1">
    <source>
        <dbReference type="Pfam" id="PF19310"/>
    </source>
</evidence>
<sequence>MFLFSRRIFQLRVLNHKICGKRNKYIVLLPEIPSDTAENNPLLRNNNIPPFSELTTEKCISAIGKLVIEYESGIHHMDQKLYDSEIERNVQNIILPLDRLSGPLDFAWGAFKILYTVRQNDKIADAYIKLHPRIIKAKREKYLSSTIYQAFKNLPEATKKAKIALILWQPLTEKSQIQSNDSGMHPSLAQSESLAISYIEQERKTCSQVSGTWQWIQCGESMSQHL</sequence>
<organism evidence="2 3">
    <name type="scientific">Araneus ventricosus</name>
    <name type="common">Orbweaver spider</name>
    <name type="synonym">Epeira ventricosa</name>
    <dbReference type="NCBI Taxonomy" id="182803"/>
    <lineage>
        <taxon>Eukaryota</taxon>
        <taxon>Metazoa</taxon>
        <taxon>Ecdysozoa</taxon>
        <taxon>Arthropoda</taxon>
        <taxon>Chelicerata</taxon>
        <taxon>Arachnida</taxon>
        <taxon>Araneae</taxon>
        <taxon>Araneomorphae</taxon>
        <taxon>Entelegynae</taxon>
        <taxon>Araneoidea</taxon>
        <taxon>Araneidae</taxon>
        <taxon>Araneus</taxon>
    </lineage>
</organism>
<evidence type="ECO:0000313" key="3">
    <source>
        <dbReference type="Proteomes" id="UP000499080"/>
    </source>
</evidence>
<proteinExistence type="predicted"/>
<reference evidence="2 3" key="1">
    <citation type="journal article" date="2019" name="Sci. Rep.">
        <title>Orb-weaving spider Araneus ventricosus genome elucidates the spidroin gene catalogue.</title>
        <authorList>
            <person name="Kono N."/>
            <person name="Nakamura H."/>
            <person name="Ohtoshi R."/>
            <person name="Moran D.A.P."/>
            <person name="Shinohara A."/>
            <person name="Yoshida Y."/>
            <person name="Fujiwara M."/>
            <person name="Mori M."/>
            <person name="Tomita M."/>
            <person name="Arakawa K."/>
        </authorList>
    </citation>
    <scope>NUCLEOTIDE SEQUENCE [LARGE SCALE GENOMIC DNA]</scope>
</reference>